<comment type="caution">
    <text evidence="2">The sequence shown here is derived from an EMBL/GenBank/DDBJ whole genome shotgun (WGS) entry which is preliminary data.</text>
</comment>
<dbReference type="AlphaFoldDB" id="A0A645EMX1"/>
<keyword evidence="1" id="KW-0472">Membrane</keyword>
<evidence type="ECO:0000313" key="2">
    <source>
        <dbReference type="EMBL" id="MPN03368.1"/>
    </source>
</evidence>
<name>A0A645EMX1_9ZZZZ</name>
<reference evidence="2" key="1">
    <citation type="submission" date="2019-08" db="EMBL/GenBank/DDBJ databases">
        <authorList>
            <person name="Kucharzyk K."/>
            <person name="Murdoch R.W."/>
            <person name="Higgins S."/>
            <person name="Loffler F."/>
        </authorList>
    </citation>
    <scope>NUCLEOTIDE SEQUENCE</scope>
</reference>
<organism evidence="2">
    <name type="scientific">bioreactor metagenome</name>
    <dbReference type="NCBI Taxonomy" id="1076179"/>
    <lineage>
        <taxon>unclassified sequences</taxon>
        <taxon>metagenomes</taxon>
        <taxon>ecological metagenomes</taxon>
    </lineage>
</organism>
<dbReference type="InterPro" id="IPR010380">
    <property type="entry name" value="DUF975"/>
</dbReference>
<dbReference type="PANTHER" id="PTHR40076:SF1">
    <property type="entry name" value="MEMBRANE PROTEIN"/>
    <property type="match status" value="1"/>
</dbReference>
<gene>
    <name evidence="2" type="ORF">SDC9_150596</name>
</gene>
<dbReference type="EMBL" id="VSSQ01049288">
    <property type="protein sequence ID" value="MPN03368.1"/>
    <property type="molecule type" value="Genomic_DNA"/>
</dbReference>
<sequence length="90" mass="10247">MAFYILSDNPEIGAMAALDRSKEMMKGFKWKLFCMYLSFIGWALLCVLTAGIGLLWLIPYINTSIANFYENLKESMKPDLEIGEIKALTE</sequence>
<keyword evidence="1" id="KW-0812">Transmembrane</keyword>
<dbReference type="Pfam" id="PF06161">
    <property type="entry name" value="DUF975"/>
    <property type="match status" value="1"/>
</dbReference>
<evidence type="ECO:0008006" key="3">
    <source>
        <dbReference type="Google" id="ProtNLM"/>
    </source>
</evidence>
<keyword evidence="1" id="KW-1133">Transmembrane helix</keyword>
<evidence type="ECO:0000256" key="1">
    <source>
        <dbReference type="SAM" id="Phobius"/>
    </source>
</evidence>
<accession>A0A645EMX1</accession>
<feature type="transmembrane region" description="Helical" evidence="1">
    <location>
        <begin position="32"/>
        <end position="58"/>
    </location>
</feature>
<protein>
    <recommendedName>
        <fullName evidence="3">DUF975 family protein</fullName>
    </recommendedName>
</protein>
<proteinExistence type="predicted"/>
<dbReference type="PANTHER" id="PTHR40076">
    <property type="entry name" value="MEMBRANE PROTEIN-RELATED"/>
    <property type="match status" value="1"/>
</dbReference>